<gene>
    <name evidence="1" type="ORF">O1611_g8421</name>
</gene>
<dbReference type="EMBL" id="JAPUUL010002498">
    <property type="protein sequence ID" value="KAJ8125219.1"/>
    <property type="molecule type" value="Genomic_DNA"/>
</dbReference>
<sequence>MGEQDKAVIQSLQHDSLSVPSQGYDTSLSEKHDVDFDTKQNPQISVVQTDIPSSENEKGDEESGRVVTLLGDETYPEGGLEAWLVVFGSWCGLFAALGLLNTLGTFQTYVSTHQLSEYEEGTVGWIFSLYTALCFFCGIYIGPLFDKYGPRWLIGPGSIAVVASVMITSVCTEYWHFILAFGLLGGVGTSFLFTPSIAAVGHFFRARRGFASGIASTGGGVGGVIFPLMLQVLFRRLGWGWSIRILGFICFICLGISNLLVKKRLPPPKNISAHPDFRILKDKAFLFLTIGVFLLELGLFIPLTYISSYALANGFDETFSYNLLPIMNGASVIGRALPGWWADKIGPFNSNMISVGITIFACYVVWLPFGTTVPGLVIFAALFGFSTGNNISITPVCVSRLCLTHHYGRYYATCYTIVAFACLIGIPIAGNIVVATNGEYWSLIVFTGLTQVIAFAALYAAKVASVGWSPWTIF</sequence>
<name>A0ACC2JCX8_9PEZI</name>
<protein>
    <submittedName>
        <fullName evidence="1">Uncharacterized protein</fullName>
    </submittedName>
</protein>
<accession>A0ACC2JCX8</accession>
<keyword evidence="2" id="KW-1185">Reference proteome</keyword>
<comment type="caution">
    <text evidence="1">The sequence shown here is derived from an EMBL/GenBank/DDBJ whole genome shotgun (WGS) entry which is preliminary data.</text>
</comment>
<evidence type="ECO:0000313" key="2">
    <source>
        <dbReference type="Proteomes" id="UP001153332"/>
    </source>
</evidence>
<evidence type="ECO:0000313" key="1">
    <source>
        <dbReference type="EMBL" id="KAJ8125219.1"/>
    </source>
</evidence>
<reference evidence="1" key="1">
    <citation type="submission" date="2022-12" db="EMBL/GenBank/DDBJ databases">
        <title>Genome Sequence of Lasiodiplodia mahajangana.</title>
        <authorList>
            <person name="Buettner E."/>
        </authorList>
    </citation>
    <scope>NUCLEOTIDE SEQUENCE</scope>
    <source>
        <strain evidence="1">VT137</strain>
    </source>
</reference>
<dbReference type="Proteomes" id="UP001153332">
    <property type="component" value="Unassembled WGS sequence"/>
</dbReference>
<proteinExistence type="predicted"/>
<organism evidence="1 2">
    <name type="scientific">Lasiodiplodia mahajangana</name>
    <dbReference type="NCBI Taxonomy" id="1108764"/>
    <lineage>
        <taxon>Eukaryota</taxon>
        <taxon>Fungi</taxon>
        <taxon>Dikarya</taxon>
        <taxon>Ascomycota</taxon>
        <taxon>Pezizomycotina</taxon>
        <taxon>Dothideomycetes</taxon>
        <taxon>Dothideomycetes incertae sedis</taxon>
        <taxon>Botryosphaeriales</taxon>
        <taxon>Botryosphaeriaceae</taxon>
        <taxon>Lasiodiplodia</taxon>
    </lineage>
</organism>